<dbReference type="Gene3D" id="3.40.50.300">
    <property type="entry name" value="P-loop containing nucleotide triphosphate hydrolases"/>
    <property type="match status" value="1"/>
</dbReference>
<dbReference type="RefSeq" id="WP_119872609.1">
    <property type="nucleotide sequence ID" value="NZ_QZDH01000004.1"/>
</dbReference>
<dbReference type="SUPFAM" id="SSF52540">
    <property type="entry name" value="P-loop containing nucleoside triphosphate hydrolases"/>
    <property type="match status" value="1"/>
</dbReference>
<evidence type="ECO:0000313" key="2">
    <source>
        <dbReference type="EMBL" id="RJL55157.1"/>
    </source>
</evidence>
<comment type="caution">
    <text evidence="2">The sequence shown here is derived from an EMBL/GenBank/DDBJ whole genome shotgun (WGS) entry which is preliminary data.</text>
</comment>
<dbReference type="InterPro" id="IPR021961">
    <property type="entry name" value="McrB_DNA-bd"/>
</dbReference>
<reference evidence="2 3" key="1">
    <citation type="submission" date="2018-09" db="EMBL/GenBank/DDBJ databases">
        <title>Phylogenetic diversity of Pectobacterium and Dickeya strains causing blackleg disease of potato in Morocco.</title>
        <authorList>
            <person name="Oulghazi S."/>
            <person name="Moumni M."/>
            <person name="Faure D."/>
        </authorList>
    </citation>
    <scope>NUCLEOTIDE SEQUENCE [LARGE SCALE GENOMIC DNA]</scope>
    <source>
        <strain evidence="2 3">S1.15.11.2D</strain>
    </source>
</reference>
<evidence type="ECO:0000259" key="1">
    <source>
        <dbReference type="Pfam" id="PF12102"/>
    </source>
</evidence>
<dbReference type="Pfam" id="PF12102">
    <property type="entry name" value="MrcB_N"/>
    <property type="match status" value="1"/>
</dbReference>
<dbReference type="InterPro" id="IPR027417">
    <property type="entry name" value="P-loop_NTPase"/>
</dbReference>
<dbReference type="Proteomes" id="UP000283655">
    <property type="component" value="Unassembled WGS sequence"/>
</dbReference>
<proteinExistence type="predicted"/>
<gene>
    <name evidence="2" type="ORF">D5071_01295</name>
</gene>
<dbReference type="Gene3D" id="3.30.920.90">
    <property type="match status" value="1"/>
</dbReference>
<sequence length="616" mass="69639">MSLQEKFQIIAKGWVAATKEGFTNNPIANLLRKELKKEIENIVGQFDSNYEVEASAGAGNWANVPWVSILNPKITSTTQEGIYPVYLFKADGSGFYLSLNQGTTSPAKKWGKKVAEERAEYIKKQLLKKIPGLEYWGVKDINLKANTSLGKSYEKPSVIARYYSTDSVPSDEILKNDLYSLLKFYREIEGIELEMQDIPTKGKLSVADNSTIPLPKPFLLLAGISGTGKSRFVREQAIATGSREETYCLVSVRPDWHEPSDLLGYTTRLNNNAEYVTTDVLRFIVKAWKAIAETGVQIAGNKTAGHRDDLQAIPPYWLCLDEMNLAPVEQYFADYLSILETREWEWVDDKFTYECKPLLKDSVITSLSPDRQNKLCAELGLDPVSELWLEFCQHGIGIPFNLLVAGTVNMDETTHGFSRKVIDRALSFDFGDFFPNDFDDYFSPTIIPKKLSYPIYSHAAKSQSRLPKIDVDGKKSIAFLQSLNTVLDNTPFKLAYRALNELLLSVISHQPEDEIQLQAVWDDFLMCKLLPRIEGDSDKLAQHDIDESLIIKLSRILSTTLHDIWNEPTGLSNARPDFHREKQQGGTTIIIACRSRAKIEWMQNKLAQSGFTSFWP</sequence>
<name>A0A419B151_PECCA</name>
<dbReference type="EMBL" id="QZDH01000004">
    <property type="protein sequence ID" value="RJL55157.1"/>
    <property type="molecule type" value="Genomic_DNA"/>
</dbReference>
<protein>
    <submittedName>
        <fullName evidence="2">DUF3578 domain-containing protein</fullName>
    </submittedName>
</protein>
<dbReference type="AlphaFoldDB" id="A0A419B151"/>
<organism evidence="2 3">
    <name type="scientific">Pectobacterium carotovorum</name>
    <name type="common">Erwinia carotovora</name>
    <dbReference type="NCBI Taxonomy" id="554"/>
    <lineage>
        <taxon>Bacteria</taxon>
        <taxon>Pseudomonadati</taxon>
        <taxon>Pseudomonadota</taxon>
        <taxon>Gammaproteobacteria</taxon>
        <taxon>Enterobacterales</taxon>
        <taxon>Pectobacteriaceae</taxon>
        <taxon>Pectobacterium</taxon>
    </lineage>
</organism>
<feature type="domain" description="Type IV methyl-directed restriction enzyme EcoKMcrB subunit DNA-binding" evidence="1">
    <location>
        <begin position="10"/>
        <end position="189"/>
    </location>
</feature>
<accession>A0A419B151</accession>
<evidence type="ECO:0000313" key="3">
    <source>
        <dbReference type="Proteomes" id="UP000283655"/>
    </source>
</evidence>